<dbReference type="KEGG" id="ome:OLMES_0717"/>
<dbReference type="AlphaFoldDB" id="A0A1Y0I3N9"/>
<feature type="coiled-coil region" evidence="1">
    <location>
        <begin position="45"/>
        <end position="79"/>
    </location>
</feature>
<protein>
    <submittedName>
        <fullName evidence="3">Fimbrial assembly family protein</fullName>
    </submittedName>
</protein>
<evidence type="ECO:0000256" key="1">
    <source>
        <dbReference type="SAM" id="Coils"/>
    </source>
</evidence>
<dbReference type="Proteomes" id="UP000196027">
    <property type="component" value="Chromosome"/>
</dbReference>
<accession>A0A1Y0I3N9</accession>
<dbReference type="EMBL" id="CP021425">
    <property type="protein sequence ID" value="ARU54809.1"/>
    <property type="molecule type" value="Genomic_DNA"/>
</dbReference>
<name>A0A1Y0I3N9_9GAMM</name>
<keyword evidence="2" id="KW-0472">Membrane</keyword>
<evidence type="ECO:0000313" key="4">
    <source>
        <dbReference type="Proteomes" id="UP000196027"/>
    </source>
</evidence>
<feature type="transmembrane region" description="Helical" evidence="2">
    <location>
        <begin position="20"/>
        <end position="41"/>
    </location>
</feature>
<keyword evidence="4" id="KW-1185">Reference proteome</keyword>
<keyword evidence="2" id="KW-0812">Transmembrane</keyword>
<reference evidence="3 4" key="1">
    <citation type="submission" date="2017-05" db="EMBL/GenBank/DDBJ databases">
        <title>Genomic insights into alkan degradation activity of Oleiphilus messinensis.</title>
        <authorList>
            <person name="Kozyavkin S.A."/>
            <person name="Slesarev A.I."/>
            <person name="Golyshin P.N."/>
            <person name="Korzhenkov A."/>
            <person name="Golyshina O.N."/>
            <person name="Toshchakov S.V."/>
        </authorList>
    </citation>
    <scope>NUCLEOTIDE SEQUENCE [LARGE SCALE GENOMIC DNA]</scope>
    <source>
        <strain evidence="3 4">ME102</strain>
    </source>
</reference>
<evidence type="ECO:0000256" key="2">
    <source>
        <dbReference type="SAM" id="Phobius"/>
    </source>
</evidence>
<organism evidence="3 4">
    <name type="scientific">Oleiphilus messinensis</name>
    <dbReference type="NCBI Taxonomy" id="141451"/>
    <lineage>
        <taxon>Bacteria</taxon>
        <taxon>Pseudomonadati</taxon>
        <taxon>Pseudomonadota</taxon>
        <taxon>Gammaproteobacteria</taxon>
        <taxon>Oceanospirillales</taxon>
        <taxon>Oleiphilaceae</taxon>
        <taxon>Oleiphilus</taxon>
    </lineage>
</organism>
<keyword evidence="1" id="KW-0175">Coiled coil</keyword>
<gene>
    <name evidence="3" type="ORF">OLMES_0717</name>
</gene>
<dbReference type="RefSeq" id="WP_087459975.1">
    <property type="nucleotide sequence ID" value="NZ_CP021425.1"/>
</dbReference>
<evidence type="ECO:0000313" key="3">
    <source>
        <dbReference type="EMBL" id="ARU54809.1"/>
    </source>
</evidence>
<keyword evidence="2" id="KW-1133">Transmembrane helix</keyword>
<sequence length="200" mass="22544">MQQVNLYTEALRPVRLLVSLNQVVAGAILTVILLILLTFGLQHQQGKAQAKLASLQGQVSQLEATVVELRDRAARMVRDERLVATNAKLKARLQERTELMALIGLNLNRSQQGFSQQLVSLARQDISSLWLTRLYFDLLQDQIRIEGIAANAESVPHYLQQLRKEPAFIGHHFELFSLFQQKDSEFLAFVLASRLGTEAP</sequence>
<proteinExistence type="predicted"/>
<dbReference type="OrthoDB" id="6876592at2"/>